<evidence type="ECO:0000256" key="6">
    <source>
        <dbReference type="PROSITE-ProRule" id="PRU00339"/>
    </source>
</evidence>
<dbReference type="CDD" id="cd06466">
    <property type="entry name" value="p23_CS_SGT1_like"/>
    <property type="match status" value="1"/>
</dbReference>
<dbReference type="GO" id="GO:0051087">
    <property type="term" value="F:protein-folding chaperone binding"/>
    <property type="evidence" value="ECO:0007669"/>
    <property type="project" value="InterPro"/>
</dbReference>
<dbReference type="InterPro" id="IPR007052">
    <property type="entry name" value="CS_dom"/>
</dbReference>
<keyword evidence="9" id="KW-1185">Reference proteome</keyword>
<reference evidence="8" key="1">
    <citation type="journal article" date="2018" name="DNA Res.">
        <title>Multiple hybrid de novo genome assembly of finger millet, an orphan allotetraploid crop.</title>
        <authorList>
            <person name="Hatakeyama M."/>
            <person name="Aluri S."/>
            <person name="Balachadran M.T."/>
            <person name="Sivarajan S.R."/>
            <person name="Patrignani A."/>
            <person name="Gruter S."/>
            <person name="Poveda L."/>
            <person name="Shimizu-Inatsugi R."/>
            <person name="Baeten J."/>
            <person name="Francoijs K.J."/>
            <person name="Nataraja K.N."/>
            <person name="Reddy Y.A.N."/>
            <person name="Phadnis S."/>
            <person name="Ravikumar R.L."/>
            <person name="Schlapbach R."/>
            <person name="Sreeman S.M."/>
            <person name="Shimizu K.K."/>
        </authorList>
    </citation>
    <scope>NUCLEOTIDE SEQUENCE</scope>
</reference>
<proteinExistence type="inferred from homology"/>
<evidence type="ECO:0000259" key="7">
    <source>
        <dbReference type="PROSITE" id="PS51203"/>
    </source>
</evidence>
<evidence type="ECO:0000256" key="3">
    <source>
        <dbReference type="ARBA" id="ARBA00022803"/>
    </source>
</evidence>
<comment type="similarity">
    <text evidence="1">Belongs to the SGT1 family.</text>
</comment>
<feature type="domain" description="CS" evidence="7">
    <location>
        <begin position="154"/>
        <end position="244"/>
    </location>
</feature>
<dbReference type="InterPro" id="IPR019734">
    <property type="entry name" value="TPR_rpt"/>
</dbReference>
<keyword evidence="2" id="KW-0677">Repeat</keyword>
<dbReference type="SUPFAM" id="SSF49764">
    <property type="entry name" value="HSP20-like chaperones"/>
    <property type="match status" value="1"/>
</dbReference>
<evidence type="ECO:0000256" key="4">
    <source>
        <dbReference type="ARBA" id="ARBA00069423"/>
    </source>
</evidence>
<dbReference type="PROSITE" id="PS51203">
    <property type="entry name" value="CS"/>
    <property type="match status" value="1"/>
</dbReference>
<evidence type="ECO:0000256" key="5">
    <source>
        <dbReference type="ARBA" id="ARBA00075471"/>
    </source>
</evidence>
<dbReference type="Gene3D" id="1.25.40.10">
    <property type="entry name" value="Tetratricopeptide repeat domain"/>
    <property type="match status" value="1"/>
</dbReference>
<dbReference type="SUPFAM" id="SSF48452">
    <property type="entry name" value="TPR-like"/>
    <property type="match status" value="1"/>
</dbReference>
<name>A0AAV5D6E0_ELECO</name>
<evidence type="ECO:0000256" key="2">
    <source>
        <dbReference type="ARBA" id="ARBA00022737"/>
    </source>
</evidence>
<keyword evidence="3 6" id="KW-0802">TPR repeat</keyword>
<dbReference type="Proteomes" id="UP001054889">
    <property type="component" value="Unassembled WGS sequence"/>
</dbReference>
<dbReference type="SMART" id="SM00028">
    <property type="entry name" value="TPR"/>
    <property type="match status" value="3"/>
</dbReference>
<dbReference type="Pfam" id="PF14559">
    <property type="entry name" value="TPR_19"/>
    <property type="match status" value="1"/>
</dbReference>
<accession>A0AAV5D6E0</accession>
<dbReference type="EMBL" id="BQKI01000012">
    <property type="protein sequence ID" value="GJN05850.1"/>
    <property type="molecule type" value="Genomic_DNA"/>
</dbReference>
<evidence type="ECO:0000313" key="9">
    <source>
        <dbReference type="Proteomes" id="UP001054889"/>
    </source>
</evidence>
<dbReference type="PANTHER" id="PTHR45862">
    <property type="entry name" value="PROTEIN SGT1 HOMOLOG"/>
    <property type="match status" value="1"/>
</dbReference>
<protein>
    <recommendedName>
        <fullName evidence="4">Protein SGT1 homolog</fullName>
    </recommendedName>
    <alternativeName>
        <fullName evidence="5">Suppressor of G2 allele of SKP1 homolog</fullName>
    </alternativeName>
</protein>
<evidence type="ECO:0000313" key="8">
    <source>
        <dbReference type="EMBL" id="GJN05850.1"/>
    </source>
</evidence>
<dbReference type="InterPro" id="IPR011990">
    <property type="entry name" value="TPR-like_helical_dom_sf"/>
</dbReference>
<feature type="repeat" description="TPR" evidence="6">
    <location>
        <begin position="44"/>
        <end position="77"/>
    </location>
</feature>
<dbReference type="FunFam" id="2.60.40.790:FF:000041">
    <property type="entry name" value="Protein SGT1 homolog A"/>
    <property type="match status" value="1"/>
</dbReference>
<dbReference type="PROSITE" id="PS50005">
    <property type="entry name" value="TPR"/>
    <property type="match status" value="1"/>
</dbReference>
<dbReference type="Pfam" id="PF04969">
    <property type="entry name" value="CS"/>
    <property type="match status" value="1"/>
</dbReference>
<organism evidence="8 9">
    <name type="scientific">Eleusine coracana subsp. coracana</name>
    <dbReference type="NCBI Taxonomy" id="191504"/>
    <lineage>
        <taxon>Eukaryota</taxon>
        <taxon>Viridiplantae</taxon>
        <taxon>Streptophyta</taxon>
        <taxon>Embryophyta</taxon>
        <taxon>Tracheophyta</taxon>
        <taxon>Spermatophyta</taxon>
        <taxon>Magnoliopsida</taxon>
        <taxon>Liliopsida</taxon>
        <taxon>Poales</taxon>
        <taxon>Poaceae</taxon>
        <taxon>PACMAD clade</taxon>
        <taxon>Chloridoideae</taxon>
        <taxon>Cynodonteae</taxon>
        <taxon>Eleusininae</taxon>
        <taxon>Eleusine</taxon>
    </lineage>
</organism>
<evidence type="ECO:0000256" key="1">
    <source>
        <dbReference type="ARBA" id="ARBA00008509"/>
    </source>
</evidence>
<dbReference type="InterPro" id="IPR008978">
    <property type="entry name" value="HSP20-like_chaperone"/>
</dbReference>
<dbReference type="AlphaFoldDB" id="A0AAV5D6E0"/>
<sequence>MATPSELEHQAREAFLDDDFALAAALYTQAIAASASASSPAAAAALYADRAQAHTKLGDFASAAADAARAAELDPAMPRAHLRRAHACAKLGQYAAARAAAESGAALAPGDARFATLIKEIDAKAPPKPVDDVTAAAVEEPVTTTTTAMDVDSKPKYRHDYYNSASEVVVTVFAKGVAAENVSVEFGEQTLSLSVEVPGEAPYHLQPRLFGKIVPARCSFAVLSTKIEVRLAKSEPGTTWASLEFNSNSKPATQIVAAQAQRRPSYPSSKGKKDWDKIEAEVKEEEKEEKLDGDAASNRFFKDIRAGRRGRAPRHDQVLRRVQRHRAVHELEGGGRQDHRAQRAGRIGAAKVGVLSI</sequence>
<comment type="caution">
    <text evidence="8">The sequence shown here is derived from an EMBL/GenBank/DDBJ whole genome shotgun (WGS) entry which is preliminary data.</text>
</comment>
<gene>
    <name evidence="8" type="primary">ga23519</name>
    <name evidence="8" type="ORF">PR202_ga23519</name>
</gene>
<dbReference type="Gene3D" id="2.60.40.790">
    <property type="match status" value="1"/>
</dbReference>
<dbReference type="InterPro" id="IPR044563">
    <property type="entry name" value="Sgt1-like"/>
</dbReference>
<reference evidence="8" key="2">
    <citation type="submission" date="2021-12" db="EMBL/GenBank/DDBJ databases">
        <title>Resequencing data analysis of finger millet.</title>
        <authorList>
            <person name="Hatakeyama M."/>
            <person name="Aluri S."/>
            <person name="Balachadran M.T."/>
            <person name="Sivarajan S.R."/>
            <person name="Poveda L."/>
            <person name="Shimizu-Inatsugi R."/>
            <person name="Schlapbach R."/>
            <person name="Sreeman S.M."/>
            <person name="Shimizu K.K."/>
        </authorList>
    </citation>
    <scope>NUCLEOTIDE SEQUENCE</scope>
</reference>